<dbReference type="EMBL" id="JAQMWT010000436">
    <property type="protein sequence ID" value="KAJ8601348.1"/>
    <property type="molecule type" value="Genomic_DNA"/>
</dbReference>
<keyword evidence="2" id="KW-0472">Membrane</keyword>
<evidence type="ECO:0000313" key="4">
    <source>
        <dbReference type="EMBL" id="KAJ8601348.1"/>
    </source>
</evidence>
<dbReference type="AlphaFoldDB" id="A0AAD7XJ57"/>
<feature type="transmembrane region" description="Helical" evidence="2">
    <location>
        <begin position="535"/>
        <end position="555"/>
    </location>
</feature>
<feature type="region of interest" description="Disordered" evidence="1">
    <location>
        <begin position="305"/>
        <end position="324"/>
    </location>
</feature>
<feature type="compositionally biased region" description="Basic residues" evidence="1">
    <location>
        <begin position="309"/>
        <end position="318"/>
    </location>
</feature>
<dbReference type="Pfam" id="PF13360">
    <property type="entry name" value="PQQ_2"/>
    <property type="match status" value="1"/>
</dbReference>
<gene>
    <name evidence="4" type="ORF">CTAYLR_009367</name>
</gene>
<keyword evidence="5" id="KW-1185">Reference proteome</keyword>
<keyword evidence="2" id="KW-0812">Transmembrane</keyword>
<dbReference type="Gene3D" id="2.130.10.10">
    <property type="entry name" value="YVTN repeat-like/Quinoprotein amine dehydrogenase"/>
    <property type="match status" value="1"/>
</dbReference>
<sequence length="557" mass="61256">MDAILRNRWVEVSVWCCGVTLVVSLVHGWVDYEFEVRWRVAHAARGDDDDIARFYVAPVVWEEELSVLVADPPHEPRWVRRYGSRGALVAQAEVCGAATRIASVAIDGARVYVARNDSSVASLDASTLASRWDAGRVFEDPSGDIAAAISGDRVYVVASDSATTRFAALDDDDGGRRLWVSPALEHPRDQGFLGASEAGPLPRPRNAWESDARFWAARDLETLASSFDGPEIAARDLVAGRVVTPWTGGVVLEVADDVLVFRTRLGLEAIDAADGARVARAALPPAALHADLDRDGALDTVAAVESHRPAPRRRKSYKRAAPETHDDVPPCFAVATRGFPPVERYAGLEEASLCHDAGREIDRRVQRRSDSRRLVFVAPPLPLKVRSARRESMIRLNETDGLRIPRQKRRRPRDVVFAVSRGVLTRIGADGEHKWLVRGSPAWNAAHQGHLRKLRRDTLLIVSGPDNLALFAAYDGSLLADFDLPFVWDDEVPLLPPVLHEPTTKQGGDPLLVVVSQFAVYAIQLRSQRAGRLPLRLLVIFLSCLVPALAFLVAYDL</sequence>
<feature type="domain" description="Pyrrolo-quinoline quinone repeat" evidence="3">
    <location>
        <begin position="86"/>
        <end position="181"/>
    </location>
</feature>
<dbReference type="PANTHER" id="PTHR34284:SF1">
    <property type="entry name" value="FG-GAP REPEAT-CONTAINING PROTEIN"/>
    <property type="match status" value="1"/>
</dbReference>
<dbReference type="Proteomes" id="UP001230188">
    <property type="component" value="Unassembled WGS sequence"/>
</dbReference>
<organism evidence="4 5">
    <name type="scientific">Chrysophaeum taylorii</name>
    <dbReference type="NCBI Taxonomy" id="2483200"/>
    <lineage>
        <taxon>Eukaryota</taxon>
        <taxon>Sar</taxon>
        <taxon>Stramenopiles</taxon>
        <taxon>Ochrophyta</taxon>
        <taxon>Pelagophyceae</taxon>
        <taxon>Pelagomonadales</taxon>
        <taxon>Pelagomonadaceae</taxon>
        <taxon>Chrysophaeum</taxon>
    </lineage>
</organism>
<keyword evidence="2" id="KW-1133">Transmembrane helix</keyword>
<proteinExistence type="predicted"/>
<evidence type="ECO:0000313" key="5">
    <source>
        <dbReference type="Proteomes" id="UP001230188"/>
    </source>
</evidence>
<dbReference type="InterPro" id="IPR015943">
    <property type="entry name" value="WD40/YVTN_repeat-like_dom_sf"/>
</dbReference>
<dbReference type="InterPro" id="IPR011047">
    <property type="entry name" value="Quinoprotein_ADH-like_sf"/>
</dbReference>
<comment type="caution">
    <text evidence="4">The sequence shown here is derived from an EMBL/GenBank/DDBJ whole genome shotgun (WGS) entry which is preliminary data.</text>
</comment>
<protein>
    <recommendedName>
        <fullName evidence="3">Pyrrolo-quinoline quinone repeat domain-containing protein</fullName>
    </recommendedName>
</protein>
<dbReference type="InterPro" id="IPR002372">
    <property type="entry name" value="PQQ_rpt_dom"/>
</dbReference>
<accession>A0AAD7XJ57</accession>
<evidence type="ECO:0000256" key="1">
    <source>
        <dbReference type="SAM" id="MobiDB-lite"/>
    </source>
</evidence>
<evidence type="ECO:0000259" key="3">
    <source>
        <dbReference type="Pfam" id="PF13360"/>
    </source>
</evidence>
<evidence type="ECO:0000256" key="2">
    <source>
        <dbReference type="SAM" id="Phobius"/>
    </source>
</evidence>
<reference evidence="4" key="1">
    <citation type="submission" date="2023-01" db="EMBL/GenBank/DDBJ databases">
        <title>Metagenome sequencing of chrysophaentin producing Chrysophaeum taylorii.</title>
        <authorList>
            <person name="Davison J."/>
            <person name="Bewley C."/>
        </authorList>
    </citation>
    <scope>NUCLEOTIDE SEQUENCE</scope>
    <source>
        <strain evidence="4">NIES-1699</strain>
    </source>
</reference>
<dbReference type="SUPFAM" id="SSF50998">
    <property type="entry name" value="Quinoprotein alcohol dehydrogenase-like"/>
    <property type="match status" value="1"/>
</dbReference>
<name>A0AAD7XJ57_9STRA</name>
<dbReference type="PANTHER" id="PTHR34284">
    <property type="entry name" value="FG-GAP REPEAT-CONTAINING PROTEIN"/>
    <property type="match status" value="1"/>
</dbReference>